<feature type="compositionally biased region" description="Low complexity" evidence="8">
    <location>
        <begin position="471"/>
        <end position="480"/>
    </location>
</feature>
<name>A0A1V0FXV7_9TRYP</name>
<keyword evidence="7" id="KW-0449">Lipoprotein</keyword>
<keyword evidence="4" id="KW-0336">GPI-anchor</keyword>
<dbReference type="FunFam" id="4.10.110.20:FF:000001">
    <property type="entry name" value="Variant surface glycoprotein (VSG), putative"/>
    <property type="match status" value="1"/>
</dbReference>
<dbReference type="SUPFAM" id="SSF58087">
    <property type="entry name" value="Variant surface glycoprotein (N-terminal domain)"/>
    <property type="match status" value="1"/>
</dbReference>
<dbReference type="EMBL" id="KY404338">
    <property type="protein sequence ID" value="ARB50589.1"/>
    <property type="molecule type" value="Genomic_DNA"/>
</dbReference>
<protein>
    <submittedName>
        <fullName evidence="11">Variant surface glycoprotein</fullName>
    </submittedName>
</protein>
<evidence type="ECO:0000259" key="10">
    <source>
        <dbReference type="Pfam" id="PF00913"/>
    </source>
</evidence>
<evidence type="ECO:0000256" key="1">
    <source>
        <dbReference type="ARBA" id="ARBA00002523"/>
    </source>
</evidence>
<feature type="domain" description="Trypanosome variant surface glycoprotein A-type N-terminal" evidence="10">
    <location>
        <begin position="26"/>
        <end position="394"/>
    </location>
</feature>
<keyword evidence="5" id="KW-0472">Membrane</keyword>
<dbReference type="Gene3D" id="3.90.150.10">
    <property type="entry name" value="Variant Surface Glycoprotein, subunit A domain 1"/>
    <property type="match status" value="1"/>
</dbReference>
<feature type="compositionally biased region" description="Basic and acidic residues" evidence="8">
    <location>
        <begin position="426"/>
        <end position="452"/>
    </location>
</feature>
<comment type="function">
    <text evidence="1">VSG forms a coat on the surface of the parasite. The trypanosome evades the immune response of the host by expressing a series of antigenically distinct VSGs from an estimated 1000 VSG genes.</text>
</comment>
<feature type="signal peptide" evidence="9">
    <location>
        <begin position="1"/>
        <end position="38"/>
    </location>
</feature>
<evidence type="ECO:0000256" key="6">
    <source>
        <dbReference type="ARBA" id="ARBA00023180"/>
    </source>
</evidence>
<proteinExistence type="predicted"/>
<feature type="chain" id="PRO_5012527551" evidence="9">
    <location>
        <begin position="39"/>
        <end position="496"/>
    </location>
</feature>
<dbReference type="Gene3D" id="1.10.470.10">
    <property type="entry name" value="Variant Surface Glycoprotein, subunit A, domain 2"/>
    <property type="match status" value="1"/>
</dbReference>
<keyword evidence="9" id="KW-0732">Signal</keyword>
<dbReference type="GO" id="GO:0005886">
    <property type="term" value="C:plasma membrane"/>
    <property type="evidence" value="ECO:0007669"/>
    <property type="project" value="UniProtKB-SubCell"/>
</dbReference>
<feature type="region of interest" description="Disordered" evidence="8">
    <location>
        <begin position="409"/>
        <end position="480"/>
    </location>
</feature>
<dbReference type="VEuPathDB" id="TriTrypDB:Tb11.v5.0599"/>
<accession>A0A1V0FXV7</accession>
<evidence type="ECO:0000256" key="7">
    <source>
        <dbReference type="ARBA" id="ARBA00023288"/>
    </source>
</evidence>
<evidence type="ECO:0000256" key="9">
    <source>
        <dbReference type="SAM" id="SignalP"/>
    </source>
</evidence>
<dbReference type="InterPro" id="IPR001812">
    <property type="entry name" value="Trypano_VSG_A_N_dom"/>
</dbReference>
<dbReference type="GO" id="GO:0098552">
    <property type="term" value="C:side of membrane"/>
    <property type="evidence" value="ECO:0007669"/>
    <property type="project" value="UniProtKB-KW"/>
</dbReference>
<reference evidence="11" key="1">
    <citation type="submission" date="2016-12" db="EMBL/GenBank/DDBJ databases">
        <title>Extending the VSGnome of Trypanosoma brucei strain TREU927.</title>
        <authorList>
            <person name="Cross G.A."/>
        </authorList>
    </citation>
    <scope>NUCLEOTIDE SEQUENCE</scope>
    <source>
        <strain evidence="11">Tb927.99.226</strain>
    </source>
</reference>
<comment type="subcellular location">
    <subcellularLocation>
        <location evidence="2">Cell membrane</location>
        <topology evidence="2">Lipid-anchor</topology>
        <topology evidence="2">GPI-anchor</topology>
    </subcellularLocation>
</comment>
<dbReference type="InterPro" id="IPR027446">
    <property type="entry name" value="VSG_C_dom_sf"/>
</dbReference>
<dbReference type="GO" id="GO:0042783">
    <property type="term" value="P:symbiont-mediated evasion of host immune response"/>
    <property type="evidence" value="ECO:0007669"/>
    <property type="project" value="InterPro"/>
</dbReference>
<sequence>MLRLHSPAASAAFLTTWSTLVALTAALLVLQAARVAQAAAKGGLKHAEWTAACGLADTMKKVQQKAAKNIADEAAAASRYLQQYYRTAIYIEKTKGGEYSALANGVLAYYAKMANDIVLDLQTVKTQTMTTSIRDASRLEATVAEFITNLGEYAGAASFSCLEASAVDASFRAVSPAVKTQQPGCDLSTTPLQLTETALTGFSGGSYTGTLAATGATESITGGAGLECELTAAKANTHILDQDQATATIQGTPRFGGGLYYLAAGGLQRTQLTNLGNDNPDAPLIKAAYQAYEAAATQPISYRFKKGSELAKDAIFVDIYRKTISQSTKAGVPSDNELAETIKSAFGGDDEMAKEYDQNFATTKVPNIVNKQSPEKTLNTVDDLAELAALLGHYRQRNMQALVAKVSQLQKQAKENPPKPSETDATCEKKGKEDNCKEGCKWDSDGGNKKCVVDQNYKPPQTEGGEKDSKTGTTNTTGSNSFVINKAPLLLAVLLF</sequence>
<keyword evidence="3" id="KW-1003">Cell membrane</keyword>
<evidence type="ECO:0000256" key="4">
    <source>
        <dbReference type="ARBA" id="ARBA00022622"/>
    </source>
</evidence>
<dbReference type="Gene3D" id="4.10.110.20">
    <property type="entry name" value="Variant surface glycoprotein MITAT 1.2, VSG 221, C-terminal domain"/>
    <property type="match status" value="1"/>
</dbReference>
<dbReference type="VEuPathDB" id="TriTrypDB:Tb427_000243200"/>
<organism evidence="11">
    <name type="scientific">Trypanosoma brucei</name>
    <dbReference type="NCBI Taxonomy" id="5691"/>
    <lineage>
        <taxon>Eukaryota</taxon>
        <taxon>Discoba</taxon>
        <taxon>Euglenozoa</taxon>
        <taxon>Kinetoplastea</taxon>
        <taxon>Metakinetoplastina</taxon>
        <taxon>Trypanosomatida</taxon>
        <taxon>Trypanosomatidae</taxon>
        <taxon>Trypanosoma</taxon>
    </lineage>
</organism>
<dbReference type="SUPFAM" id="SSF118251">
    <property type="entry name" value="Variant surface glycoprotein MITAT 1.2, VSG 221, C-terminal domain"/>
    <property type="match status" value="1"/>
</dbReference>
<dbReference type="Pfam" id="PF00913">
    <property type="entry name" value="Trypan_glycop"/>
    <property type="match status" value="1"/>
</dbReference>
<evidence type="ECO:0000256" key="5">
    <source>
        <dbReference type="ARBA" id="ARBA00023136"/>
    </source>
</evidence>
<evidence type="ECO:0000256" key="8">
    <source>
        <dbReference type="SAM" id="MobiDB-lite"/>
    </source>
</evidence>
<evidence type="ECO:0000256" key="2">
    <source>
        <dbReference type="ARBA" id="ARBA00004609"/>
    </source>
</evidence>
<evidence type="ECO:0000313" key="11">
    <source>
        <dbReference type="EMBL" id="ARB50589.1"/>
    </source>
</evidence>
<dbReference type="AlphaFoldDB" id="A0A1V0FXV7"/>
<evidence type="ECO:0000256" key="3">
    <source>
        <dbReference type="ARBA" id="ARBA00022475"/>
    </source>
</evidence>
<keyword evidence="6" id="KW-0325">Glycoprotein</keyword>